<organism evidence="2 3">
    <name type="scientific">Brachybacterium avium</name>
    <dbReference type="NCBI Taxonomy" id="2017485"/>
    <lineage>
        <taxon>Bacteria</taxon>
        <taxon>Bacillati</taxon>
        <taxon>Actinomycetota</taxon>
        <taxon>Actinomycetes</taxon>
        <taxon>Micrococcales</taxon>
        <taxon>Dermabacteraceae</taxon>
        <taxon>Brachybacterium</taxon>
    </lineage>
</organism>
<dbReference type="Proteomes" id="UP000198398">
    <property type="component" value="Chromosome"/>
</dbReference>
<keyword evidence="3" id="KW-1185">Reference proteome</keyword>
<evidence type="ECO:0000313" key="2">
    <source>
        <dbReference type="EMBL" id="ASK67068.1"/>
    </source>
</evidence>
<sequence length="268" mass="29397">MMAPIKTFWWRWKFPHRLNFGDELTPPLVERITGKRVIWAAPHRCDLVGAGSVVQMILRRQGANQPRVWGSGFIRAAVEGEQPARLDLLAVRGRSTLGRVESLSGREIALGDPGILAPLLVDGTVRKRYSLGVIPHYHDVSSPVVERMRSLGSGVRVIDVAWTPQEVAREIASCDAVISSSLHGLIFSDALGVPNAHIRLGDKVKGGLYKFHDYYSAFPVADRYREYTMPTGGPASLTAAVDAVADRYAEPTGLHDLQQGLVTALQKI</sequence>
<reference evidence="3" key="1">
    <citation type="submission" date="2017-07" db="EMBL/GenBank/DDBJ databases">
        <title>Brachybacterium sp. VR2415.</title>
        <authorList>
            <person name="Tak E.J."/>
            <person name="Bae J.-W."/>
        </authorList>
    </citation>
    <scope>NUCLEOTIDE SEQUENCE [LARGE SCALE GENOMIC DNA]</scope>
    <source>
        <strain evidence="3">VR2415</strain>
    </source>
</reference>
<dbReference type="EMBL" id="CP022316">
    <property type="protein sequence ID" value="ASK67068.1"/>
    <property type="molecule type" value="Genomic_DNA"/>
</dbReference>
<accession>A0A220UFU6</accession>
<protein>
    <recommendedName>
        <fullName evidence="1">Polysaccharide pyruvyl transferase domain-containing protein</fullName>
    </recommendedName>
</protein>
<dbReference type="KEGG" id="brv:CFK39_05655"/>
<name>A0A220UFU6_9MICO</name>
<proteinExistence type="predicted"/>
<evidence type="ECO:0000259" key="1">
    <source>
        <dbReference type="Pfam" id="PF04230"/>
    </source>
</evidence>
<dbReference type="Pfam" id="PF04230">
    <property type="entry name" value="PS_pyruv_trans"/>
    <property type="match status" value="1"/>
</dbReference>
<gene>
    <name evidence="2" type="ORF">CFK39_05655</name>
</gene>
<dbReference type="InterPro" id="IPR007345">
    <property type="entry name" value="Polysacch_pyruvyl_Trfase"/>
</dbReference>
<feature type="domain" description="Polysaccharide pyruvyl transferase" evidence="1">
    <location>
        <begin position="125"/>
        <end position="198"/>
    </location>
</feature>
<dbReference type="AlphaFoldDB" id="A0A220UFU6"/>
<evidence type="ECO:0000313" key="3">
    <source>
        <dbReference type="Proteomes" id="UP000198398"/>
    </source>
</evidence>